<protein>
    <submittedName>
        <fullName evidence="1">Uncharacterized protein</fullName>
    </submittedName>
</protein>
<evidence type="ECO:0000313" key="1">
    <source>
        <dbReference type="EMBL" id="KAH7953209.1"/>
    </source>
</evidence>
<gene>
    <name evidence="1" type="ORF">HPB49_005877</name>
</gene>
<evidence type="ECO:0000313" key="2">
    <source>
        <dbReference type="Proteomes" id="UP000821865"/>
    </source>
</evidence>
<dbReference type="EMBL" id="CM023473">
    <property type="protein sequence ID" value="KAH7953209.1"/>
    <property type="molecule type" value="Genomic_DNA"/>
</dbReference>
<proteinExistence type="predicted"/>
<keyword evidence="2" id="KW-1185">Reference proteome</keyword>
<dbReference type="Proteomes" id="UP000821865">
    <property type="component" value="Chromosome 4"/>
</dbReference>
<sequence>MVEAEEAFVTSLDTLLQRTEDVVKNVFTSLVSSSNQDVAVIMRDAPSGHLEIVKAALDKPFVRNKAEIKELKLFHAYFIQSDNIIFTVLHALKWGQDLKAEHEEYLVKHCGDGGPLFVTHFPSALKPFYMKHSTLQSSTVEGFDLLAPFGGELCGGSLREDNLTVLEERLKNLGIAEAFPCENVDNITATGCGHVFHEMCLLHWTEMSKTCPACRKPLRPKQVFKLFFNVSETKEVDVGDLQNKLDDAKAQLRAANVEKIKQQEAADTLKAFLIQREEELQKFKDKYMDALGERAQLQAKIQSMRKEVSEKRQLYDENITLRSRITGYESLRKLIDSNAKEADELLKSYADGPGAIKLLATYCVLVKRQLQTVTESRSQLNKEALDLRKKVAYLEVLTRERVARIRALEGDVSHLKDMLHRAELKAEKGSTSASTNADDGLIAESPAPERMKRPRLTNPEETPSPGVASPALRRWLAASRSCPTCRKPLRAHGIVKLFLDAADVLPGGCISNDGGPLQLLQRELSEVRSQLKATAVAEKRQQEATSALRSRMRQIEGVARTYNAKYVNALHENCHLRTQLRGLREEVRDKRHLRTENIFLQTRLHAKERQLQTVTDSRSQLNREALDLRKKVAYLEVLARERVAHIRALEGDVNHLKDMLHRAELNAERGNTSASTNAHDGPIAER</sequence>
<organism evidence="1 2">
    <name type="scientific">Dermacentor silvarum</name>
    <name type="common">Tick</name>
    <dbReference type="NCBI Taxonomy" id="543639"/>
    <lineage>
        <taxon>Eukaryota</taxon>
        <taxon>Metazoa</taxon>
        <taxon>Ecdysozoa</taxon>
        <taxon>Arthropoda</taxon>
        <taxon>Chelicerata</taxon>
        <taxon>Arachnida</taxon>
        <taxon>Acari</taxon>
        <taxon>Parasitiformes</taxon>
        <taxon>Ixodida</taxon>
        <taxon>Ixodoidea</taxon>
        <taxon>Ixodidae</taxon>
        <taxon>Rhipicephalinae</taxon>
        <taxon>Dermacentor</taxon>
    </lineage>
</organism>
<comment type="caution">
    <text evidence="1">The sequence shown here is derived from an EMBL/GenBank/DDBJ whole genome shotgun (WGS) entry which is preliminary data.</text>
</comment>
<accession>A0ACB8CVM2</accession>
<name>A0ACB8CVM2_DERSI</name>
<reference evidence="1" key="1">
    <citation type="submission" date="2020-05" db="EMBL/GenBank/DDBJ databases">
        <title>Large-scale comparative analyses of tick genomes elucidate their genetic diversity and vector capacities.</title>
        <authorList>
            <person name="Jia N."/>
            <person name="Wang J."/>
            <person name="Shi W."/>
            <person name="Du L."/>
            <person name="Sun Y."/>
            <person name="Zhan W."/>
            <person name="Jiang J."/>
            <person name="Wang Q."/>
            <person name="Zhang B."/>
            <person name="Ji P."/>
            <person name="Sakyi L.B."/>
            <person name="Cui X."/>
            <person name="Yuan T."/>
            <person name="Jiang B."/>
            <person name="Yang W."/>
            <person name="Lam T.T.-Y."/>
            <person name="Chang Q."/>
            <person name="Ding S."/>
            <person name="Wang X."/>
            <person name="Zhu J."/>
            <person name="Ruan X."/>
            <person name="Zhao L."/>
            <person name="Wei J."/>
            <person name="Que T."/>
            <person name="Du C."/>
            <person name="Cheng J."/>
            <person name="Dai P."/>
            <person name="Han X."/>
            <person name="Huang E."/>
            <person name="Gao Y."/>
            <person name="Liu J."/>
            <person name="Shao H."/>
            <person name="Ye R."/>
            <person name="Li L."/>
            <person name="Wei W."/>
            <person name="Wang X."/>
            <person name="Wang C."/>
            <person name="Yang T."/>
            <person name="Huo Q."/>
            <person name="Li W."/>
            <person name="Guo W."/>
            <person name="Chen H."/>
            <person name="Zhou L."/>
            <person name="Ni X."/>
            <person name="Tian J."/>
            <person name="Zhou Y."/>
            <person name="Sheng Y."/>
            <person name="Liu T."/>
            <person name="Pan Y."/>
            <person name="Xia L."/>
            <person name="Li J."/>
            <person name="Zhao F."/>
            <person name="Cao W."/>
        </authorList>
    </citation>
    <scope>NUCLEOTIDE SEQUENCE</scope>
    <source>
        <strain evidence="1">Dsil-2018</strain>
    </source>
</reference>